<protein>
    <submittedName>
        <fullName evidence="2">Uncharacterized protein</fullName>
    </submittedName>
</protein>
<dbReference type="SUPFAM" id="SSF55961">
    <property type="entry name" value="Bet v1-like"/>
    <property type="match status" value="1"/>
</dbReference>
<dbReference type="AlphaFoldDB" id="A0A937RN38"/>
<comment type="caution">
    <text evidence="2">The sequence shown here is derived from an EMBL/GenBank/DDBJ whole genome shotgun (WGS) entry which is preliminary data.</text>
</comment>
<feature type="region of interest" description="Disordered" evidence="1">
    <location>
        <begin position="157"/>
        <end position="182"/>
    </location>
</feature>
<keyword evidence="3" id="KW-1185">Reference proteome</keyword>
<dbReference type="RefSeq" id="WP_203007311.1">
    <property type="nucleotide sequence ID" value="NZ_JADWYU010000137.1"/>
</dbReference>
<reference evidence="2" key="1">
    <citation type="submission" date="2020-12" db="EMBL/GenBank/DDBJ databases">
        <title>Genomic characterization of non-nitrogen-fixing Frankia strains.</title>
        <authorList>
            <person name="Carlos-Shanley C."/>
            <person name="Guerra T."/>
            <person name="Hahn D."/>
        </authorList>
    </citation>
    <scope>NUCLEOTIDE SEQUENCE</scope>
    <source>
        <strain evidence="2">CN6</strain>
    </source>
</reference>
<sequence length="182" mass="19472">MAELVFVDEHALLVAARPGETWQALADTLDRSFTGSVVEKYARVVGCVDPGPSGPRPLTEGSTIIGFRVVTAKPGAELGLAGRHRFSDYTLTFRLEEPAPGVTRIRAVTKADFPGRLGRYYRAAVIGSHGHAVLLRRLLGAARHRAERHAAAIPDPATSQLAMPHQVAPERPTNAAPPASDN</sequence>
<evidence type="ECO:0000313" key="3">
    <source>
        <dbReference type="Proteomes" id="UP000604475"/>
    </source>
</evidence>
<name>A0A937RN38_9ACTN</name>
<dbReference type="Proteomes" id="UP000604475">
    <property type="component" value="Unassembled WGS sequence"/>
</dbReference>
<evidence type="ECO:0000313" key="2">
    <source>
        <dbReference type="EMBL" id="MBL7628901.1"/>
    </source>
</evidence>
<accession>A0A937RN38</accession>
<proteinExistence type="predicted"/>
<evidence type="ECO:0000256" key="1">
    <source>
        <dbReference type="SAM" id="MobiDB-lite"/>
    </source>
</evidence>
<organism evidence="2 3">
    <name type="scientific">Frankia nepalensis</name>
    <dbReference type="NCBI Taxonomy" id="1836974"/>
    <lineage>
        <taxon>Bacteria</taxon>
        <taxon>Bacillati</taxon>
        <taxon>Actinomycetota</taxon>
        <taxon>Actinomycetes</taxon>
        <taxon>Frankiales</taxon>
        <taxon>Frankiaceae</taxon>
        <taxon>Frankia</taxon>
    </lineage>
</organism>
<dbReference type="EMBL" id="JAEACQ010000197">
    <property type="protein sequence ID" value="MBL7628901.1"/>
    <property type="molecule type" value="Genomic_DNA"/>
</dbReference>
<gene>
    <name evidence="2" type="ORF">I7412_17405</name>
</gene>